<dbReference type="Pfam" id="PF00753">
    <property type="entry name" value="Lactamase_B"/>
    <property type="match status" value="1"/>
</dbReference>
<organism evidence="2 3">
    <name type="scientific">Antricoccus suffuscus</name>
    <dbReference type="NCBI Taxonomy" id="1629062"/>
    <lineage>
        <taxon>Bacteria</taxon>
        <taxon>Bacillati</taxon>
        <taxon>Actinomycetota</taxon>
        <taxon>Actinomycetes</taxon>
        <taxon>Geodermatophilales</taxon>
        <taxon>Antricoccaceae</taxon>
        <taxon>Antricoccus</taxon>
    </lineage>
</organism>
<dbReference type="RefSeq" id="WP_106347537.1">
    <property type="nucleotide sequence ID" value="NZ_PVUE01000002.1"/>
</dbReference>
<reference evidence="2 3" key="1">
    <citation type="submission" date="2018-03" db="EMBL/GenBank/DDBJ databases">
        <title>Genomic Encyclopedia of Archaeal and Bacterial Type Strains, Phase II (KMG-II): from individual species to whole genera.</title>
        <authorList>
            <person name="Goeker M."/>
        </authorList>
    </citation>
    <scope>NUCLEOTIDE SEQUENCE [LARGE SCALE GENOMIC DNA]</scope>
    <source>
        <strain evidence="2 3">DSM 100065</strain>
    </source>
</reference>
<dbReference type="Gene3D" id="3.60.15.10">
    <property type="entry name" value="Ribonuclease Z/Hydroxyacylglutathione hydrolase-like"/>
    <property type="match status" value="1"/>
</dbReference>
<dbReference type="InterPro" id="IPR001279">
    <property type="entry name" value="Metallo-B-lactamas"/>
</dbReference>
<dbReference type="AlphaFoldDB" id="A0A2T1A417"/>
<dbReference type="SUPFAM" id="SSF56281">
    <property type="entry name" value="Metallo-hydrolase/oxidoreductase"/>
    <property type="match status" value="1"/>
</dbReference>
<evidence type="ECO:0000259" key="1">
    <source>
        <dbReference type="SMART" id="SM00849"/>
    </source>
</evidence>
<dbReference type="EMBL" id="PVUE01000002">
    <property type="protein sequence ID" value="PRZ43360.1"/>
    <property type="molecule type" value="Genomic_DNA"/>
</dbReference>
<feature type="domain" description="Metallo-beta-lactamase" evidence="1">
    <location>
        <begin position="35"/>
        <end position="225"/>
    </location>
</feature>
<dbReference type="OrthoDB" id="420651at2"/>
<keyword evidence="3" id="KW-1185">Reference proteome</keyword>
<dbReference type="SMART" id="SM00849">
    <property type="entry name" value="Lactamase_B"/>
    <property type="match status" value="1"/>
</dbReference>
<comment type="caution">
    <text evidence="2">The sequence shown here is derived from an EMBL/GenBank/DDBJ whole genome shotgun (WGS) entry which is preliminary data.</text>
</comment>
<dbReference type="InterPro" id="IPR036866">
    <property type="entry name" value="RibonucZ/Hydroxyglut_hydro"/>
</dbReference>
<proteinExistence type="predicted"/>
<dbReference type="Proteomes" id="UP000237752">
    <property type="component" value="Unassembled WGS sequence"/>
</dbReference>
<gene>
    <name evidence="2" type="ORF">CLV47_10245</name>
</gene>
<evidence type="ECO:0000313" key="2">
    <source>
        <dbReference type="EMBL" id="PRZ43360.1"/>
    </source>
</evidence>
<evidence type="ECO:0000313" key="3">
    <source>
        <dbReference type="Proteomes" id="UP000237752"/>
    </source>
</evidence>
<dbReference type="PANTHER" id="PTHR42951">
    <property type="entry name" value="METALLO-BETA-LACTAMASE DOMAIN-CONTAINING"/>
    <property type="match status" value="1"/>
</dbReference>
<name>A0A2T1A417_9ACTN</name>
<dbReference type="InterPro" id="IPR050855">
    <property type="entry name" value="NDM-1-like"/>
</dbReference>
<accession>A0A2T1A417</accession>
<sequence length="321" mass="34300">MSSSPQSHAPLGPPELHEVSDGVFAYIQPDGTWWINNMGVLVGKKHTVAVDSTSTVARTRAFKDAIAGLTGNPVHTLINTHHHGDHTNGNFLFDTATIVAHERCRDAILADGKEGIKRLQSAGIFVNPDGGPDWGDIEPAPPFLTYTEGVNVFVDDLRCEVSYAGTPAHTTNDSVIWLPERKLLFAGDLVFNGGTPFLLMGSVAGALEAVASLKRFGAETIVPGHGPVAGPGLIDDVLDYLTFVMELAKKGHADGVHPLELARGTDLGKFAELSDSERIVGNLHRAYFELDGAERGAEIDGVRVLQDMMTYNGGQPLTCLA</sequence>
<dbReference type="CDD" id="cd16282">
    <property type="entry name" value="metallo-hydrolase-like_MBL-fold"/>
    <property type="match status" value="1"/>
</dbReference>
<protein>
    <submittedName>
        <fullName evidence="2">Cyclase</fullName>
    </submittedName>
</protein>